<dbReference type="OrthoDB" id="9776971at2"/>
<accession>A0A1I4X494</accession>
<comment type="similarity">
    <text evidence="1">Belongs to the glycosyl hydrolase 39 family.</text>
</comment>
<organism evidence="5 6">
    <name type="scientific">Izhakiella capsodis</name>
    <dbReference type="NCBI Taxonomy" id="1367852"/>
    <lineage>
        <taxon>Bacteria</taxon>
        <taxon>Pseudomonadati</taxon>
        <taxon>Pseudomonadota</taxon>
        <taxon>Gammaproteobacteria</taxon>
        <taxon>Enterobacterales</taxon>
        <taxon>Erwiniaceae</taxon>
        <taxon>Izhakiella</taxon>
    </lineage>
</organism>
<evidence type="ECO:0000256" key="2">
    <source>
        <dbReference type="ARBA" id="ARBA00022801"/>
    </source>
</evidence>
<proteinExistence type="inferred from homology"/>
<evidence type="ECO:0000259" key="4">
    <source>
        <dbReference type="Pfam" id="PF01229"/>
    </source>
</evidence>
<dbReference type="AlphaFoldDB" id="A0A1I4X494"/>
<keyword evidence="6" id="KW-1185">Reference proteome</keyword>
<dbReference type="Gene3D" id="3.20.20.80">
    <property type="entry name" value="Glycosidases"/>
    <property type="match status" value="1"/>
</dbReference>
<dbReference type="RefSeq" id="WP_092876687.1">
    <property type="nucleotide sequence ID" value="NZ_FOVC01000003.1"/>
</dbReference>
<keyword evidence="3" id="KW-0326">Glycosidase</keyword>
<evidence type="ECO:0000313" key="5">
    <source>
        <dbReference type="EMBL" id="SFN20303.1"/>
    </source>
</evidence>
<reference evidence="6" key="1">
    <citation type="submission" date="2016-10" db="EMBL/GenBank/DDBJ databases">
        <authorList>
            <person name="Varghese N."/>
            <person name="Submissions S."/>
        </authorList>
    </citation>
    <scope>NUCLEOTIDE SEQUENCE [LARGE SCALE GENOMIC DNA]</scope>
    <source>
        <strain evidence="6">N6PO6</strain>
    </source>
</reference>
<dbReference type="Pfam" id="PF01229">
    <property type="entry name" value="Glyco_hydro_39"/>
    <property type="match status" value="1"/>
</dbReference>
<feature type="domain" description="Glycosyl hydrolases family 39 N-terminal catalytic" evidence="4">
    <location>
        <begin position="163"/>
        <end position="288"/>
    </location>
</feature>
<dbReference type="STRING" id="1367852.SAMN05216516_103266"/>
<dbReference type="PANTHER" id="PTHR12631">
    <property type="entry name" value="ALPHA-L-IDURONIDASE"/>
    <property type="match status" value="1"/>
</dbReference>
<dbReference type="GO" id="GO:0004553">
    <property type="term" value="F:hydrolase activity, hydrolyzing O-glycosyl compounds"/>
    <property type="evidence" value="ECO:0007669"/>
    <property type="project" value="TreeGrafter"/>
</dbReference>
<protein>
    <submittedName>
        <fullName evidence="5">Glycosyl hydrolases family 39</fullName>
    </submittedName>
</protein>
<dbReference type="InterPro" id="IPR051923">
    <property type="entry name" value="Glycosyl_Hydrolase_39"/>
</dbReference>
<dbReference type="PANTHER" id="PTHR12631:SF10">
    <property type="entry name" value="BETA-XYLOSIDASE-LIKE PROTEIN-RELATED"/>
    <property type="match status" value="1"/>
</dbReference>
<dbReference type="SUPFAM" id="SSF51445">
    <property type="entry name" value="(Trans)glycosidases"/>
    <property type="match status" value="1"/>
</dbReference>
<keyword evidence="2 5" id="KW-0378">Hydrolase</keyword>
<dbReference type="EMBL" id="FOVC01000003">
    <property type="protein sequence ID" value="SFN20303.1"/>
    <property type="molecule type" value="Genomic_DNA"/>
</dbReference>
<dbReference type="InterPro" id="IPR017853">
    <property type="entry name" value="GH"/>
</dbReference>
<evidence type="ECO:0000313" key="6">
    <source>
        <dbReference type="Proteomes" id="UP000242222"/>
    </source>
</evidence>
<dbReference type="InterPro" id="IPR049166">
    <property type="entry name" value="GH39_cat"/>
</dbReference>
<sequence>MSYFSVNINKSERDYYAGHGGLLKEVNGVNGIPVSVAPGFPDLEDQFNQMGITYIRLHDGLGIGDLDNYFEINRKNNQNQFIPNVPRSQRNRAKKFVADMGNCRVIFPYAAAGMRSNNVDLAFRNVNYGMTDAYIRRILNNNPYLNPGNIERQLMFRIGRTLDGGYEVPQNVDIYATLVSTLVNRYSLNYAQTGLPRKVKYWEIWNEPDLTFFWNNNNPQVYYNFYRKVARMIKAVDPDAKVGGAGVAAGYNPGGAYIDGLLRYCRETDTPIDFISWHYYANNTSDPQNVIDVGNSVQQAMIRYGYSDIESICTEWNSSPVATINTFTKVQSAKNAAYIASTFCYMQYCKVDKAFYYRGDGLPFGLFNDNPNPVNTSFKSFCTYSAQAFNLFTRMFETPFILQQDNNFGTGITTLACENSTGTKINILVANYKVNKDFSNGDSAPSDTSLYRQHYIDSNRTLDQLDDDWSINEWFGGIRPNTIQTDNEVQQNNVVSQIPPSGVVVAKRRNYLSSDSGVDIRIENVDFFQAKITAYRIKEGGDLSSISPPTFRRERIKNVNDGLLRFIDPGATASTVSLYSIEFF</sequence>
<evidence type="ECO:0000256" key="3">
    <source>
        <dbReference type="ARBA" id="ARBA00023295"/>
    </source>
</evidence>
<dbReference type="Proteomes" id="UP000242222">
    <property type="component" value="Unassembled WGS sequence"/>
</dbReference>
<gene>
    <name evidence="5" type="ORF">SAMN05216516_103266</name>
</gene>
<name>A0A1I4X494_9GAMM</name>
<evidence type="ECO:0000256" key="1">
    <source>
        <dbReference type="ARBA" id="ARBA00008875"/>
    </source>
</evidence>